<keyword evidence="1" id="KW-0472">Membrane</keyword>
<feature type="transmembrane region" description="Helical" evidence="1">
    <location>
        <begin position="28"/>
        <end position="45"/>
    </location>
</feature>
<keyword evidence="1" id="KW-1133">Transmembrane helix</keyword>
<accession>A0AAN4UR72</accession>
<comment type="caution">
    <text evidence="2">The sequence shown here is derived from an EMBL/GenBank/DDBJ whole genome shotgun (WGS) entry which is preliminary data.</text>
</comment>
<proteinExistence type="predicted"/>
<evidence type="ECO:0000256" key="1">
    <source>
        <dbReference type="SAM" id="Phobius"/>
    </source>
</evidence>
<keyword evidence="1" id="KW-0812">Transmembrane</keyword>
<reference evidence="2" key="2">
    <citation type="submission" date="2023-06" db="EMBL/GenBank/DDBJ databases">
        <authorList>
            <person name="Sun Q."/>
            <person name="Zhou Y."/>
        </authorList>
    </citation>
    <scope>NUCLEOTIDE SEQUENCE</scope>
    <source>
        <strain evidence="2">CGMCC 1.10859</strain>
    </source>
</reference>
<protein>
    <submittedName>
        <fullName evidence="2">Uncharacterized protein</fullName>
    </submittedName>
</protein>
<dbReference type="RefSeq" id="WP_160169194.1">
    <property type="nucleotide sequence ID" value="NZ_BNAB01000008.1"/>
</dbReference>
<dbReference type="Proteomes" id="UP000634647">
    <property type="component" value="Unassembled WGS sequence"/>
</dbReference>
<sequence>MAMVDDRSATAPCPAWVAKLSDVTLRRLVIGGCALFWVCLAVAVFA</sequence>
<name>A0AAN4UR72_9RHOB</name>
<evidence type="ECO:0000313" key="3">
    <source>
        <dbReference type="Proteomes" id="UP000634647"/>
    </source>
</evidence>
<dbReference type="AlphaFoldDB" id="A0AAN4UR72"/>
<reference evidence="2" key="1">
    <citation type="journal article" date="2014" name="Int. J. Syst. Evol. Microbiol.">
        <title>Complete genome sequence of Corynebacterium casei LMG S-19264T (=DSM 44701T), isolated from a smear-ripened cheese.</title>
        <authorList>
            <consortium name="US DOE Joint Genome Institute (JGI-PGF)"/>
            <person name="Walter F."/>
            <person name="Albersmeier A."/>
            <person name="Kalinowski J."/>
            <person name="Ruckert C."/>
        </authorList>
    </citation>
    <scope>NUCLEOTIDE SEQUENCE</scope>
    <source>
        <strain evidence="2">CGMCC 1.10859</strain>
    </source>
</reference>
<dbReference type="EMBL" id="BNAB01000008">
    <property type="protein sequence ID" value="GHE01994.1"/>
    <property type="molecule type" value="Genomic_DNA"/>
</dbReference>
<organism evidence="2 3">
    <name type="scientific">Allgaiera indica</name>
    <dbReference type="NCBI Taxonomy" id="765699"/>
    <lineage>
        <taxon>Bacteria</taxon>
        <taxon>Pseudomonadati</taxon>
        <taxon>Pseudomonadota</taxon>
        <taxon>Alphaproteobacteria</taxon>
        <taxon>Rhodobacterales</taxon>
        <taxon>Paracoccaceae</taxon>
        <taxon>Allgaiera</taxon>
    </lineage>
</organism>
<evidence type="ECO:0000313" key="2">
    <source>
        <dbReference type="EMBL" id="GHE01994.1"/>
    </source>
</evidence>
<gene>
    <name evidence="2" type="ORF">GCM10008024_19820</name>
</gene>